<reference evidence="6 7" key="1">
    <citation type="submission" date="2019-02" db="EMBL/GenBank/DDBJ databases">
        <title>Deep-cultivation of Planctomycetes and their phenomic and genomic characterization uncovers novel biology.</title>
        <authorList>
            <person name="Wiegand S."/>
            <person name="Jogler M."/>
            <person name="Boedeker C."/>
            <person name="Pinto D."/>
            <person name="Vollmers J."/>
            <person name="Rivas-Marin E."/>
            <person name="Kohn T."/>
            <person name="Peeters S.H."/>
            <person name="Heuer A."/>
            <person name="Rast P."/>
            <person name="Oberbeckmann S."/>
            <person name="Bunk B."/>
            <person name="Jeske O."/>
            <person name="Meyerdierks A."/>
            <person name="Storesund J.E."/>
            <person name="Kallscheuer N."/>
            <person name="Luecker S."/>
            <person name="Lage O.M."/>
            <person name="Pohl T."/>
            <person name="Merkel B.J."/>
            <person name="Hornburger P."/>
            <person name="Mueller R.-W."/>
            <person name="Bruemmer F."/>
            <person name="Labrenz M."/>
            <person name="Spormann A.M."/>
            <person name="Op Den Camp H."/>
            <person name="Overmann J."/>
            <person name="Amann R."/>
            <person name="Jetten M.S.M."/>
            <person name="Mascher T."/>
            <person name="Medema M.H."/>
            <person name="Devos D.P."/>
            <person name="Kaster A.-K."/>
            <person name="Ovreas L."/>
            <person name="Rohde M."/>
            <person name="Galperin M.Y."/>
            <person name="Jogler C."/>
        </authorList>
    </citation>
    <scope>NUCLEOTIDE SEQUENCE [LARGE SCALE GENOMIC DNA]</scope>
    <source>
        <strain evidence="6 7">Pan14r</strain>
    </source>
</reference>
<keyword evidence="3 6" id="KW-0067">ATP-binding</keyword>
<dbReference type="InterPro" id="IPR015854">
    <property type="entry name" value="ABC_transpr_LolD-like"/>
</dbReference>
<protein>
    <submittedName>
        <fullName evidence="6">ABC transporter ATP-binding protein YxdL</fullName>
    </submittedName>
</protein>
<evidence type="ECO:0000313" key="7">
    <source>
        <dbReference type="Proteomes" id="UP000317238"/>
    </source>
</evidence>
<dbReference type="PANTHER" id="PTHR24220:SF86">
    <property type="entry name" value="ABC TRANSPORTER ABCH.1"/>
    <property type="match status" value="1"/>
</dbReference>
<dbReference type="SUPFAM" id="SSF52540">
    <property type="entry name" value="P-loop containing nucleoside triphosphate hydrolases"/>
    <property type="match status" value="1"/>
</dbReference>
<evidence type="ECO:0000313" key="6">
    <source>
        <dbReference type="EMBL" id="TWT69291.1"/>
    </source>
</evidence>
<name>A0A5C5Y3N3_9PLAN</name>
<comment type="caution">
    <text evidence="6">The sequence shown here is derived from an EMBL/GenBank/DDBJ whole genome shotgun (WGS) entry which is preliminary data.</text>
</comment>
<proteinExistence type="inferred from homology"/>
<dbReference type="FunFam" id="3.40.50.300:FF:000032">
    <property type="entry name" value="Export ABC transporter ATP-binding protein"/>
    <property type="match status" value="1"/>
</dbReference>
<dbReference type="SMART" id="SM00382">
    <property type="entry name" value="AAA"/>
    <property type="match status" value="1"/>
</dbReference>
<organism evidence="6 7">
    <name type="scientific">Crateriforma conspicua</name>
    <dbReference type="NCBI Taxonomy" id="2527996"/>
    <lineage>
        <taxon>Bacteria</taxon>
        <taxon>Pseudomonadati</taxon>
        <taxon>Planctomycetota</taxon>
        <taxon>Planctomycetia</taxon>
        <taxon>Planctomycetales</taxon>
        <taxon>Planctomycetaceae</taxon>
        <taxon>Crateriforma</taxon>
    </lineage>
</organism>
<dbReference type="InterPro" id="IPR003439">
    <property type="entry name" value="ABC_transporter-like_ATP-bd"/>
</dbReference>
<dbReference type="GO" id="GO:0005886">
    <property type="term" value="C:plasma membrane"/>
    <property type="evidence" value="ECO:0007669"/>
    <property type="project" value="TreeGrafter"/>
</dbReference>
<dbReference type="InterPro" id="IPR017911">
    <property type="entry name" value="MacB-like_ATP-bd"/>
</dbReference>
<dbReference type="PANTHER" id="PTHR24220">
    <property type="entry name" value="IMPORT ATP-BINDING PROTEIN"/>
    <property type="match status" value="1"/>
</dbReference>
<feature type="domain" description="ABC transporter" evidence="5">
    <location>
        <begin position="22"/>
        <end position="258"/>
    </location>
</feature>
<evidence type="ECO:0000256" key="4">
    <source>
        <dbReference type="ARBA" id="ARBA00038388"/>
    </source>
</evidence>
<dbReference type="CDD" id="cd03255">
    <property type="entry name" value="ABC_MJ0796_LolCDE_FtsE"/>
    <property type="match status" value="1"/>
</dbReference>
<evidence type="ECO:0000256" key="1">
    <source>
        <dbReference type="ARBA" id="ARBA00022448"/>
    </source>
</evidence>
<gene>
    <name evidence="6" type="primary">yxdL</name>
    <name evidence="6" type="ORF">Pan14r_15760</name>
</gene>
<dbReference type="InterPro" id="IPR027417">
    <property type="entry name" value="P-loop_NTPase"/>
</dbReference>
<dbReference type="GO" id="GO:0022857">
    <property type="term" value="F:transmembrane transporter activity"/>
    <property type="evidence" value="ECO:0007669"/>
    <property type="project" value="UniProtKB-ARBA"/>
</dbReference>
<evidence type="ECO:0000256" key="3">
    <source>
        <dbReference type="ARBA" id="ARBA00022840"/>
    </source>
</evidence>
<dbReference type="Pfam" id="PF00005">
    <property type="entry name" value="ABC_tran"/>
    <property type="match status" value="1"/>
</dbReference>
<evidence type="ECO:0000256" key="2">
    <source>
        <dbReference type="ARBA" id="ARBA00022741"/>
    </source>
</evidence>
<evidence type="ECO:0000259" key="5">
    <source>
        <dbReference type="PROSITE" id="PS50893"/>
    </source>
</evidence>
<dbReference type="AlphaFoldDB" id="A0A5C5Y3N3"/>
<keyword evidence="2" id="KW-0547">Nucleotide-binding</keyword>
<comment type="similarity">
    <text evidence="4">Belongs to the ABC transporter superfamily. Macrolide exporter (TC 3.A.1.122) family.</text>
</comment>
<dbReference type="Gene3D" id="3.40.50.300">
    <property type="entry name" value="P-loop containing nucleotide triphosphate hydrolases"/>
    <property type="match status" value="1"/>
</dbReference>
<dbReference type="PROSITE" id="PS00211">
    <property type="entry name" value="ABC_TRANSPORTER_1"/>
    <property type="match status" value="1"/>
</dbReference>
<dbReference type="EMBL" id="SJPL01000001">
    <property type="protein sequence ID" value="TWT69291.1"/>
    <property type="molecule type" value="Genomic_DNA"/>
</dbReference>
<dbReference type="GO" id="GO:0098796">
    <property type="term" value="C:membrane protein complex"/>
    <property type="evidence" value="ECO:0007669"/>
    <property type="project" value="UniProtKB-ARBA"/>
</dbReference>
<keyword evidence="1" id="KW-0813">Transport</keyword>
<dbReference type="GO" id="GO:0016887">
    <property type="term" value="F:ATP hydrolysis activity"/>
    <property type="evidence" value="ECO:0007669"/>
    <property type="project" value="InterPro"/>
</dbReference>
<keyword evidence="7" id="KW-1185">Reference proteome</keyword>
<dbReference type="InterPro" id="IPR003593">
    <property type="entry name" value="AAA+_ATPase"/>
</dbReference>
<dbReference type="PROSITE" id="PS50893">
    <property type="entry name" value="ABC_TRANSPORTER_2"/>
    <property type="match status" value="1"/>
</dbReference>
<sequence length="277" mass="29607">MNESTTPCSSDSTAPGLRACELRSVDKTYQQGGSMVQALSQVDLTIPDGAFVSVMGASGSGKSTLLHLMAGLTRPTRGSVIIDGDDLSQSSDIELTRFRRSRIGLVFQAFNLVPSLSAADNILLPLMASGKADNTEDRLRELAETLGIADRLDHRPDALSGGEQQRVAIARGLIADPAILLADEPTGNLDSKTGQSICQTLRTLCDTQGRTIVMVTHEPAVAIWSDLVIVLKDGQIIHQIATKDHPNPQSLAIEYQTTVDAERSTTQPQDDVTTSLT</sequence>
<dbReference type="Proteomes" id="UP000317238">
    <property type="component" value="Unassembled WGS sequence"/>
</dbReference>
<dbReference type="InterPro" id="IPR017871">
    <property type="entry name" value="ABC_transporter-like_CS"/>
</dbReference>
<dbReference type="GO" id="GO:0005524">
    <property type="term" value="F:ATP binding"/>
    <property type="evidence" value="ECO:0007669"/>
    <property type="project" value="UniProtKB-KW"/>
</dbReference>
<accession>A0A5C5Y3N3</accession>